<feature type="region of interest" description="Disordered" evidence="5">
    <location>
        <begin position="88"/>
        <end position="146"/>
    </location>
</feature>
<dbReference type="GO" id="GO:0031297">
    <property type="term" value="P:replication fork processing"/>
    <property type="evidence" value="ECO:0007669"/>
    <property type="project" value="TreeGrafter"/>
</dbReference>
<dbReference type="SUPFAM" id="SSF47113">
    <property type="entry name" value="Histone-fold"/>
    <property type="match status" value="1"/>
</dbReference>
<evidence type="ECO:0000259" key="6">
    <source>
        <dbReference type="Pfam" id="PF15511"/>
    </source>
</evidence>
<evidence type="ECO:0000256" key="3">
    <source>
        <dbReference type="ARBA" id="ARBA00022454"/>
    </source>
</evidence>
<dbReference type="CDD" id="cd22920">
    <property type="entry name" value="HFD_CENP-T"/>
    <property type="match status" value="1"/>
</dbReference>
<keyword evidence="4" id="KW-0539">Nucleus</keyword>
<feature type="domain" description="CENP-T/Histone H4 histone fold" evidence="6">
    <location>
        <begin position="409"/>
        <end position="516"/>
    </location>
</feature>
<evidence type="ECO:0000256" key="2">
    <source>
        <dbReference type="ARBA" id="ARBA00004286"/>
    </source>
</evidence>
<feature type="compositionally biased region" description="Polar residues" evidence="5">
    <location>
        <begin position="36"/>
        <end position="51"/>
    </location>
</feature>
<reference evidence="7" key="1">
    <citation type="submission" date="2023-03" db="EMBL/GenBank/DDBJ databases">
        <title>Complete genome of Cladonia borealis.</title>
        <authorList>
            <person name="Park H."/>
        </authorList>
    </citation>
    <scope>NUCLEOTIDE SEQUENCE</scope>
    <source>
        <strain evidence="7">ANT050790</strain>
    </source>
</reference>
<proteinExistence type="predicted"/>
<feature type="compositionally biased region" description="Polar residues" evidence="5">
    <location>
        <begin position="89"/>
        <end position="115"/>
    </location>
</feature>
<evidence type="ECO:0000256" key="5">
    <source>
        <dbReference type="SAM" id="MobiDB-lite"/>
    </source>
</evidence>
<dbReference type="Gene3D" id="1.10.20.10">
    <property type="entry name" value="Histone, subunit A"/>
    <property type="match status" value="1"/>
</dbReference>
<accession>A0AA39V7B8</accession>
<comment type="subcellular location">
    <subcellularLocation>
        <location evidence="2">Chromosome</location>
    </subcellularLocation>
    <subcellularLocation>
        <location evidence="1">Nucleus</location>
    </subcellularLocation>
</comment>
<dbReference type="GO" id="GO:0071821">
    <property type="term" value="C:FANCM-MHF complex"/>
    <property type="evidence" value="ECO:0007669"/>
    <property type="project" value="TreeGrafter"/>
</dbReference>
<dbReference type="GO" id="GO:0000712">
    <property type="term" value="P:resolution of meiotic recombination intermediates"/>
    <property type="evidence" value="ECO:0007669"/>
    <property type="project" value="TreeGrafter"/>
</dbReference>
<evidence type="ECO:0000256" key="4">
    <source>
        <dbReference type="ARBA" id="ARBA00023242"/>
    </source>
</evidence>
<evidence type="ECO:0000313" key="7">
    <source>
        <dbReference type="EMBL" id="KAK0509895.1"/>
    </source>
</evidence>
<evidence type="ECO:0000256" key="1">
    <source>
        <dbReference type="ARBA" id="ARBA00004123"/>
    </source>
</evidence>
<dbReference type="Proteomes" id="UP001166286">
    <property type="component" value="Unassembled WGS sequence"/>
</dbReference>
<protein>
    <recommendedName>
        <fullName evidence="6">CENP-T/Histone H4 histone fold domain-containing protein</fullName>
    </recommendedName>
</protein>
<comment type="caution">
    <text evidence="7">The sequence shown here is derived from an EMBL/GenBank/DDBJ whole genome shotgun (WGS) entry which is preliminary data.</text>
</comment>
<dbReference type="PANTHER" id="PTHR22980:SF5">
    <property type="entry name" value="CENP-T_HISTONE H4 HISTONE FOLD DOMAIN-CONTAINING PROTEIN"/>
    <property type="match status" value="1"/>
</dbReference>
<gene>
    <name evidence="7" type="ORF">JMJ35_007289</name>
</gene>
<dbReference type="GO" id="GO:0003682">
    <property type="term" value="F:chromatin binding"/>
    <property type="evidence" value="ECO:0007669"/>
    <property type="project" value="TreeGrafter"/>
</dbReference>
<feature type="region of interest" description="Disordered" evidence="5">
    <location>
        <begin position="1"/>
        <end position="53"/>
    </location>
</feature>
<dbReference type="GO" id="GO:0005694">
    <property type="term" value="C:chromosome"/>
    <property type="evidence" value="ECO:0007669"/>
    <property type="project" value="UniProtKB-SubCell"/>
</dbReference>
<dbReference type="InterPro" id="IPR035425">
    <property type="entry name" value="CENP-T/H4_C"/>
</dbReference>
<evidence type="ECO:0000313" key="8">
    <source>
        <dbReference type="Proteomes" id="UP001166286"/>
    </source>
</evidence>
<feature type="region of interest" description="Disordered" evidence="5">
    <location>
        <begin position="165"/>
        <end position="185"/>
    </location>
</feature>
<sequence length="539" mass="60286">MSSLESGDSDLKENIWIDSATEDELAAPTKPPRITPRNSLARISSPKSLNPTPHADLRHLAAIIGKKSTPRRQRSSIGATMLQHHVVTDNVNRSRTPSARQPLQPTLANRSNPTTPHAIRAMQQRRATPGRDRRKSGRLQRETPRDILRNLGKLLAPTSEVIKPSPLLLQPKSNGPEQAYSDELEESQDLFEPHFSIAIDDGTGEDDSFHEAPPRLSMPLEEGDQTGRPFEIARKATNERRLDRISRGSFGSALVTDRSGNISELAYDDTSHLRVDDSTAQSGLYDDADELGSQEVHSDPGENTDVLRRAMLNDPSRQSSHSGQRQQARQLDVGALSPFVLKIPRFAAIHDSSLGTSLDEQPFHDNNGPLEIEDQDEPDVLLNESWLPKPKSWAKVREKKARVLKISRHGISYPSLPSGVTKRIASTCSRAMGIKRSNISKESLKAIMEASDRYFEQFSEDLGVFAHHAGRKKIEESDVIAVMKRQRKVSATSTPFSLAQKYLPGEQLQDIRMPPPRTRLRQRRRRLEAIEEDEDDDDL</sequence>
<dbReference type="InterPro" id="IPR009072">
    <property type="entry name" value="Histone-fold"/>
</dbReference>
<name>A0AA39V7B8_9LECA</name>
<feature type="compositionally biased region" description="Acidic residues" evidence="5">
    <location>
        <begin position="530"/>
        <end position="539"/>
    </location>
</feature>
<dbReference type="GO" id="GO:0046982">
    <property type="term" value="F:protein heterodimerization activity"/>
    <property type="evidence" value="ECO:0007669"/>
    <property type="project" value="InterPro"/>
</dbReference>
<keyword evidence="3" id="KW-0158">Chromosome</keyword>
<feature type="region of interest" description="Disordered" evidence="5">
    <location>
        <begin position="202"/>
        <end position="225"/>
    </location>
</feature>
<organism evidence="7 8">
    <name type="scientific">Cladonia borealis</name>
    <dbReference type="NCBI Taxonomy" id="184061"/>
    <lineage>
        <taxon>Eukaryota</taxon>
        <taxon>Fungi</taxon>
        <taxon>Dikarya</taxon>
        <taxon>Ascomycota</taxon>
        <taxon>Pezizomycotina</taxon>
        <taxon>Lecanoromycetes</taxon>
        <taxon>OSLEUM clade</taxon>
        <taxon>Lecanoromycetidae</taxon>
        <taxon>Lecanorales</taxon>
        <taxon>Lecanorineae</taxon>
        <taxon>Cladoniaceae</taxon>
        <taxon>Cladonia</taxon>
    </lineage>
</organism>
<dbReference type="PANTHER" id="PTHR22980">
    <property type="entry name" value="CORTISTATIN"/>
    <property type="match status" value="1"/>
</dbReference>
<feature type="region of interest" description="Disordered" evidence="5">
    <location>
        <begin position="504"/>
        <end position="539"/>
    </location>
</feature>
<dbReference type="EMBL" id="JAFEKC020000017">
    <property type="protein sequence ID" value="KAK0509895.1"/>
    <property type="molecule type" value="Genomic_DNA"/>
</dbReference>
<dbReference type="Pfam" id="PF15511">
    <property type="entry name" value="CENP-T_C"/>
    <property type="match status" value="1"/>
</dbReference>
<keyword evidence="8" id="KW-1185">Reference proteome</keyword>
<dbReference type="AlphaFoldDB" id="A0AA39V7B8"/>